<dbReference type="RefSeq" id="WP_017839909.1">
    <property type="nucleotide sequence ID" value="NZ_CP035467.1"/>
</dbReference>
<protein>
    <submittedName>
        <fullName evidence="2">Uncharacterized protein</fullName>
    </submittedName>
</protein>
<dbReference type="EMBL" id="CP035467">
    <property type="protein sequence ID" value="QCW82258.1"/>
    <property type="molecule type" value="Genomic_DNA"/>
</dbReference>
<evidence type="ECO:0000313" key="3">
    <source>
        <dbReference type="Proteomes" id="UP000305881"/>
    </source>
</evidence>
<evidence type="ECO:0000256" key="1">
    <source>
        <dbReference type="SAM" id="MobiDB-lite"/>
    </source>
</evidence>
<gene>
    <name evidence="2" type="ORF">EQU24_08415</name>
</gene>
<accession>A0A4P9UM21</accession>
<name>A0A4P9UM21_METBY</name>
<keyword evidence="3" id="KW-1185">Reference proteome</keyword>
<proteinExistence type="predicted"/>
<evidence type="ECO:0000313" key="2">
    <source>
        <dbReference type="EMBL" id="QCW82258.1"/>
    </source>
</evidence>
<feature type="region of interest" description="Disordered" evidence="1">
    <location>
        <begin position="208"/>
        <end position="228"/>
    </location>
</feature>
<dbReference type="Proteomes" id="UP000305881">
    <property type="component" value="Chromosome"/>
</dbReference>
<sequence>MIEPLHHLKSSVFIALSVISTTLIGCTIGPDMKRVPIDAASVKQIFFEIDIEAAGYQADDTANHEMAETIASHLNEWGYTIGIDADKPADHRMQATIEAVKHGSTPTGFSFTAGNSDPRAVNFQKAEIVPITCSLISTANSTESAYYTMEFIAKPLSGGEKRSRLIDQVSTVCLNLLKSLKVQPEERADALQATSPSWAPDVLIETVEEPETQTEPGKPVPSETNDINAEKKSYKQITIHNQGSPVILKLGHERK</sequence>
<dbReference type="OrthoDB" id="5566953at2"/>
<dbReference type="KEGG" id="mbur:EQU24_08415"/>
<organism evidence="2 3">
    <name type="scientific">Methylotuvimicrobium buryatense</name>
    <name type="common">Methylomicrobium buryatense</name>
    <dbReference type="NCBI Taxonomy" id="95641"/>
    <lineage>
        <taxon>Bacteria</taxon>
        <taxon>Pseudomonadati</taxon>
        <taxon>Pseudomonadota</taxon>
        <taxon>Gammaproteobacteria</taxon>
        <taxon>Methylococcales</taxon>
        <taxon>Methylococcaceae</taxon>
        <taxon>Methylotuvimicrobium</taxon>
    </lineage>
</organism>
<dbReference type="AlphaFoldDB" id="A0A4P9UM21"/>
<reference evidence="3" key="1">
    <citation type="journal article" date="2019" name="J. Bacteriol.">
        <title>A Mutagenic Screen Identifies a TonB-Dependent Receptor Required for the Lanthanide Metal Switch in the Type I Methanotroph 'Methylotuvimicrobium buryatense' 5GB1C.</title>
        <authorList>
            <person name="Groom J.D."/>
            <person name="Ford S.M."/>
            <person name="Pesesky M.W."/>
            <person name="Lidstrom M.E."/>
        </authorList>
    </citation>
    <scope>NUCLEOTIDE SEQUENCE [LARGE SCALE GENOMIC DNA]</scope>
    <source>
        <strain evidence="3">5GB1C</strain>
    </source>
</reference>